<sequence length="47" mass="5377">MSDEILFMLVLFAATFFPILAWLLPHKKSVFPPRSATLDADTQQRVN</sequence>
<proteinExistence type="predicted"/>
<dbReference type="EMBL" id="JAJAWG010000003">
    <property type="protein sequence ID" value="MCB5195965.1"/>
    <property type="molecule type" value="Genomic_DNA"/>
</dbReference>
<protein>
    <submittedName>
        <fullName evidence="2">Uncharacterized protein</fullName>
    </submittedName>
</protein>
<keyword evidence="1" id="KW-0812">Transmembrane</keyword>
<reference evidence="2 3" key="1">
    <citation type="submission" date="2021-10" db="EMBL/GenBank/DDBJ databases">
        <authorList>
            <person name="Chen M."/>
        </authorList>
    </citation>
    <scope>NUCLEOTIDE SEQUENCE [LARGE SCALE GENOMIC DNA]</scope>
    <source>
        <strain evidence="2 3">H3-26</strain>
    </source>
</reference>
<name>A0ABS8BJR3_9NEIS</name>
<dbReference type="RefSeq" id="WP_226763748.1">
    <property type="nucleotide sequence ID" value="NZ_JAJAWG010000003.1"/>
</dbReference>
<organism evidence="2 3">
    <name type="scientific">Deefgea salmonis</name>
    <dbReference type="NCBI Taxonomy" id="2875502"/>
    <lineage>
        <taxon>Bacteria</taxon>
        <taxon>Pseudomonadati</taxon>
        <taxon>Pseudomonadota</taxon>
        <taxon>Betaproteobacteria</taxon>
        <taxon>Neisseriales</taxon>
        <taxon>Chitinibacteraceae</taxon>
        <taxon>Deefgea</taxon>
    </lineage>
</organism>
<feature type="transmembrane region" description="Helical" evidence="1">
    <location>
        <begin position="6"/>
        <end position="24"/>
    </location>
</feature>
<keyword evidence="1" id="KW-0472">Membrane</keyword>
<keyword evidence="1" id="KW-1133">Transmembrane helix</keyword>
<gene>
    <name evidence="2" type="ORF">LG219_06685</name>
</gene>
<keyword evidence="3" id="KW-1185">Reference proteome</keyword>
<comment type="caution">
    <text evidence="2">The sequence shown here is derived from an EMBL/GenBank/DDBJ whole genome shotgun (WGS) entry which is preliminary data.</text>
</comment>
<evidence type="ECO:0000256" key="1">
    <source>
        <dbReference type="SAM" id="Phobius"/>
    </source>
</evidence>
<accession>A0ABS8BJR3</accession>
<evidence type="ECO:0000313" key="3">
    <source>
        <dbReference type="Proteomes" id="UP001198034"/>
    </source>
</evidence>
<evidence type="ECO:0000313" key="2">
    <source>
        <dbReference type="EMBL" id="MCB5195965.1"/>
    </source>
</evidence>
<dbReference type="Proteomes" id="UP001198034">
    <property type="component" value="Unassembled WGS sequence"/>
</dbReference>